<gene>
    <name evidence="2" type="ORF">ACFP56_03365</name>
</gene>
<dbReference type="PANTHER" id="PTHR35335:SF1">
    <property type="entry name" value="UPF0716 PROTEIN FXSA"/>
    <property type="match status" value="1"/>
</dbReference>
<evidence type="ECO:0000256" key="1">
    <source>
        <dbReference type="SAM" id="Phobius"/>
    </source>
</evidence>
<feature type="transmembrane region" description="Helical" evidence="1">
    <location>
        <begin position="33"/>
        <end position="51"/>
    </location>
</feature>
<dbReference type="Pfam" id="PF04186">
    <property type="entry name" value="FxsA"/>
    <property type="match status" value="1"/>
</dbReference>
<feature type="transmembrane region" description="Helical" evidence="1">
    <location>
        <begin position="72"/>
        <end position="101"/>
    </location>
</feature>
<protein>
    <submittedName>
        <fullName evidence="2">FxsA family protein</fullName>
    </submittedName>
</protein>
<sequence>MKKWIPAFIILFPLLEIWGILLVGDWIGGWNTFTLMIFLSSIGAIAAIYEGRKVLYQARIQMNQGQIPGRSFVNGVCVLAGGLLLLLPGFISDIAGILLLVPFTRRMFEGIILKWIEAAMNSGRFTMRRF</sequence>
<keyword evidence="1" id="KW-0472">Membrane</keyword>
<dbReference type="EMBL" id="JBHSTE010000001">
    <property type="protein sequence ID" value="MFC6331648.1"/>
    <property type="molecule type" value="Genomic_DNA"/>
</dbReference>
<evidence type="ECO:0000313" key="3">
    <source>
        <dbReference type="Proteomes" id="UP001596233"/>
    </source>
</evidence>
<dbReference type="Proteomes" id="UP001596233">
    <property type="component" value="Unassembled WGS sequence"/>
</dbReference>
<reference evidence="3" key="1">
    <citation type="journal article" date="2019" name="Int. J. Syst. Evol. Microbiol.">
        <title>The Global Catalogue of Microorganisms (GCM) 10K type strain sequencing project: providing services to taxonomists for standard genome sequencing and annotation.</title>
        <authorList>
            <consortium name="The Broad Institute Genomics Platform"/>
            <consortium name="The Broad Institute Genome Sequencing Center for Infectious Disease"/>
            <person name="Wu L."/>
            <person name="Ma J."/>
        </authorList>
    </citation>
    <scope>NUCLEOTIDE SEQUENCE [LARGE SCALE GENOMIC DNA]</scope>
    <source>
        <strain evidence="3">PCU 280</strain>
    </source>
</reference>
<dbReference type="PANTHER" id="PTHR35335">
    <property type="entry name" value="UPF0716 PROTEIN FXSA"/>
    <property type="match status" value="1"/>
</dbReference>
<keyword evidence="3" id="KW-1185">Reference proteome</keyword>
<feature type="transmembrane region" description="Helical" evidence="1">
    <location>
        <begin position="7"/>
        <end position="27"/>
    </location>
</feature>
<name>A0ABW1UZS3_9BACL</name>
<dbReference type="RefSeq" id="WP_379231106.1">
    <property type="nucleotide sequence ID" value="NZ_JBHSTE010000001.1"/>
</dbReference>
<dbReference type="InterPro" id="IPR007313">
    <property type="entry name" value="FxsA"/>
</dbReference>
<comment type="caution">
    <text evidence="2">The sequence shown here is derived from an EMBL/GenBank/DDBJ whole genome shotgun (WGS) entry which is preliminary data.</text>
</comment>
<proteinExistence type="predicted"/>
<keyword evidence="1" id="KW-1133">Transmembrane helix</keyword>
<organism evidence="2 3">
    <name type="scientific">Paenibacillus septentrionalis</name>
    <dbReference type="NCBI Taxonomy" id="429342"/>
    <lineage>
        <taxon>Bacteria</taxon>
        <taxon>Bacillati</taxon>
        <taxon>Bacillota</taxon>
        <taxon>Bacilli</taxon>
        <taxon>Bacillales</taxon>
        <taxon>Paenibacillaceae</taxon>
        <taxon>Paenibacillus</taxon>
    </lineage>
</organism>
<dbReference type="NCBIfam" id="NF008528">
    <property type="entry name" value="PRK11463.1-2"/>
    <property type="match status" value="1"/>
</dbReference>
<keyword evidence="1" id="KW-0812">Transmembrane</keyword>
<accession>A0ABW1UZS3</accession>
<evidence type="ECO:0000313" key="2">
    <source>
        <dbReference type="EMBL" id="MFC6331648.1"/>
    </source>
</evidence>